<sequence>NMIDFSQKYSCVETLLMPQYSCIEKLPSQPHFCCFEPHFEQFTTDTAKVLLTELGIEWKADNRYTKHFYMNMTK</sequence>
<reference evidence="1" key="1">
    <citation type="submission" date="2014-12" db="EMBL/GenBank/DDBJ databases">
        <title>Insight into the proteome of Arion vulgaris.</title>
        <authorList>
            <person name="Aradska J."/>
            <person name="Bulat T."/>
            <person name="Smidak R."/>
            <person name="Sarate P."/>
            <person name="Gangsoo J."/>
            <person name="Sialana F."/>
            <person name="Bilban M."/>
            <person name="Lubec G."/>
        </authorList>
    </citation>
    <scope>NUCLEOTIDE SEQUENCE</scope>
    <source>
        <tissue evidence="1">Skin</tissue>
    </source>
</reference>
<evidence type="ECO:0000313" key="1">
    <source>
        <dbReference type="EMBL" id="CEK49809.1"/>
    </source>
</evidence>
<proteinExistence type="predicted"/>
<dbReference type="AlphaFoldDB" id="A0A0B6Y0X5"/>
<gene>
    <name evidence="1" type="primary">ORF8913</name>
</gene>
<feature type="non-terminal residue" evidence="1">
    <location>
        <position position="1"/>
    </location>
</feature>
<name>A0A0B6Y0X5_9EUPU</name>
<protein>
    <submittedName>
        <fullName evidence="1">Uncharacterized protein</fullName>
    </submittedName>
</protein>
<organism evidence="1">
    <name type="scientific">Arion vulgaris</name>
    <dbReference type="NCBI Taxonomy" id="1028688"/>
    <lineage>
        <taxon>Eukaryota</taxon>
        <taxon>Metazoa</taxon>
        <taxon>Spiralia</taxon>
        <taxon>Lophotrochozoa</taxon>
        <taxon>Mollusca</taxon>
        <taxon>Gastropoda</taxon>
        <taxon>Heterobranchia</taxon>
        <taxon>Euthyneura</taxon>
        <taxon>Panpulmonata</taxon>
        <taxon>Eupulmonata</taxon>
        <taxon>Stylommatophora</taxon>
        <taxon>Helicina</taxon>
        <taxon>Arionoidea</taxon>
        <taxon>Arionidae</taxon>
        <taxon>Arion</taxon>
    </lineage>
</organism>
<dbReference type="EMBL" id="HACG01002944">
    <property type="protein sequence ID" value="CEK49809.1"/>
    <property type="molecule type" value="Transcribed_RNA"/>
</dbReference>
<accession>A0A0B6Y0X5</accession>